<protein>
    <submittedName>
        <fullName evidence="1">Uncharacterized protein</fullName>
    </submittedName>
</protein>
<reference evidence="1 2" key="1">
    <citation type="submission" date="2023-10" db="EMBL/GenBank/DDBJ databases">
        <title>Characteristics and mechanism of a salt-tolerant marine origin heterotrophic nitrifying- aerobic denitrifying bacteria Marinobacter xestospongiae HN1.</title>
        <authorList>
            <person name="Qi R."/>
        </authorList>
    </citation>
    <scope>NUCLEOTIDE SEQUENCE [LARGE SCALE GENOMIC DNA]</scope>
    <source>
        <strain evidence="1 2">HN1</strain>
    </source>
</reference>
<proteinExistence type="predicted"/>
<gene>
    <name evidence="1" type="ORF">RYS15_20485</name>
</gene>
<comment type="caution">
    <text evidence="1">The sequence shown here is derived from an EMBL/GenBank/DDBJ whole genome shotgun (WGS) entry which is preliminary data.</text>
</comment>
<organism evidence="1 2">
    <name type="scientific">Marinobacter xestospongiae</name>
    <dbReference type="NCBI Taxonomy" id="994319"/>
    <lineage>
        <taxon>Bacteria</taxon>
        <taxon>Pseudomonadati</taxon>
        <taxon>Pseudomonadota</taxon>
        <taxon>Gammaproteobacteria</taxon>
        <taxon>Pseudomonadales</taxon>
        <taxon>Marinobacteraceae</taxon>
        <taxon>Marinobacter</taxon>
    </lineage>
</organism>
<keyword evidence="2" id="KW-1185">Reference proteome</keyword>
<sequence length="65" mass="7373">MNLDRLLPPDVLAGPAIGYPLLKLPTRVNSAFSAFKRFPSLFRVGMQAQMWERLLLVGHAENFFI</sequence>
<accession>A0ABU3W3F8</accession>
<evidence type="ECO:0000313" key="2">
    <source>
        <dbReference type="Proteomes" id="UP001269819"/>
    </source>
</evidence>
<evidence type="ECO:0000313" key="1">
    <source>
        <dbReference type="EMBL" id="MDV2081075.1"/>
    </source>
</evidence>
<dbReference type="RefSeq" id="WP_316975370.1">
    <property type="nucleotide sequence ID" value="NZ_JAWIIJ010000025.1"/>
</dbReference>
<dbReference type="EMBL" id="JAWIIJ010000025">
    <property type="protein sequence ID" value="MDV2081075.1"/>
    <property type="molecule type" value="Genomic_DNA"/>
</dbReference>
<dbReference type="Proteomes" id="UP001269819">
    <property type="component" value="Unassembled WGS sequence"/>
</dbReference>
<name>A0ABU3W3F8_9GAMM</name>